<dbReference type="InterPro" id="IPR036388">
    <property type="entry name" value="WH-like_DNA-bd_sf"/>
</dbReference>
<evidence type="ECO:0000256" key="3">
    <source>
        <dbReference type="SAM" id="MobiDB-lite"/>
    </source>
</evidence>
<evidence type="ECO:0000313" key="5">
    <source>
        <dbReference type="EMBL" id="MFC5061709.1"/>
    </source>
</evidence>
<feature type="region of interest" description="Disordered" evidence="3">
    <location>
        <begin position="1"/>
        <end position="20"/>
    </location>
</feature>
<dbReference type="SUPFAM" id="SSF52540">
    <property type="entry name" value="P-loop containing nucleoside triphosphate hydrolases"/>
    <property type="match status" value="1"/>
</dbReference>
<dbReference type="InterPro" id="IPR000792">
    <property type="entry name" value="Tscrpt_reg_LuxR_C"/>
</dbReference>
<gene>
    <name evidence="5" type="ORF">ACFPBZ_05800</name>
</gene>
<dbReference type="Pfam" id="PF13191">
    <property type="entry name" value="AAA_16"/>
    <property type="match status" value="1"/>
</dbReference>
<proteinExistence type="predicted"/>
<comment type="caution">
    <text evidence="5">The sequence shown here is derived from an EMBL/GenBank/DDBJ whole genome shotgun (WGS) entry which is preliminary data.</text>
</comment>
<dbReference type="PROSITE" id="PS50043">
    <property type="entry name" value="HTH_LUXR_2"/>
    <property type="match status" value="1"/>
</dbReference>
<dbReference type="InterPro" id="IPR041664">
    <property type="entry name" value="AAA_16"/>
</dbReference>
<dbReference type="CDD" id="cd06170">
    <property type="entry name" value="LuxR_C_like"/>
    <property type="match status" value="1"/>
</dbReference>
<sequence>MSTTADGRFPEALMASSPAPVGRGTEIARLHEEVDRVRRGHSARVLLTGESGIGTTTVVDAFCAALEADDSAVVVRVAAEEPVPVPVGVARAFAVVEQLGRALDARRGDLGATAARSALALHEALVGLRRPDGDGPPDRLRPVVLVLHDLQHVDPASAVVLTDVLRRLQSGGMFVLATATDPGRSPASPPWWPRLFVPDPTAGDVPGAVETRTRTETVGGLQSPAVAALVASRRPASPLPGPVVAARLVAATGGHPVHLALLVRSLPDEVLAGVAPPPPARDLEGLVEVVLGGLPAASRRLLTALAVLGGTAPATTLERVAGEEIGPGDVDTAVRGGLVEPRPAGLRFLHRRVRDVVLAAAPTPEVARMHGRAAAVLGGRAALAHAVAGAAGRPDAATADAFAAAAHAESSDHDDAATRLLWAADLSATGPDREHRTTAAAVRLVRAGATRRLRALEPRLRVALGGAGRDLALGVLASESSEPEAHVLLQAALDDLDADPGVRALAAVRLGAEHLRRGRGMRAVDAAGRVPALTDDPRLREEAAVVTAHGRAQQWGPDAGLDALADHLAGAYGPEPAILTARLHLAAGRVEEAYAGLHEALHRVRGGSQTTTGRVVHLALAETAFRLGRYDEAEAEARVGATTADEPGGAWVGPAARALGASTAAVRGDPERAEILLERARGALGRSPNPFGAFIVALNGAMVAHLRGDLEQAYRLASGLVDGPVPAMLSAPTAPWRVLAADIAIDAGRVAAADEIVREWPVAGASLGFVLSRHRLIGRLAEKRGDVDGARTAYRAALDLVASAGSRADACPVEVAALHAAAGGLARRQGWPSAAEDLAAARRAFAALGAAPWVAAVDAEIDAGVPGVYRVPADDAPGSDGSRFDGSRFEGSRSDGSRSDEAPVPAVLPAARTAADDEPRPSLTPREHEVVRLVAQGLTSREVAAALHVTPKAITYHLGNVFSKLGVTSRRQLWGRSFD</sequence>
<feature type="domain" description="HTH luxR-type" evidence="4">
    <location>
        <begin position="916"/>
        <end position="979"/>
    </location>
</feature>
<dbReference type="EMBL" id="JBHSIV010000004">
    <property type="protein sequence ID" value="MFC5061709.1"/>
    <property type="molecule type" value="Genomic_DNA"/>
</dbReference>
<dbReference type="InterPro" id="IPR011990">
    <property type="entry name" value="TPR-like_helical_dom_sf"/>
</dbReference>
<dbReference type="SMART" id="SM00421">
    <property type="entry name" value="HTH_LUXR"/>
    <property type="match status" value="1"/>
</dbReference>
<dbReference type="InterPro" id="IPR027417">
    <property type="entry name" value="P-loop_NTPase"/>
</dbReference>
<protein>
    <submittedName>
        <fullName evidence="5">AAA family ATPase</fullName>
    </submittedName>
</protein>
<reference evidence="6" key="1">
    <citation type="journal article" date="2019" name="Int. J. Syst. Evol. Microbiol.">
        <title>The Global Catalogue of Microorganisms (GCM) 10K type strain sequencing project: providing services to taxonomists for standard genome sequencing and annotation.</title>
        <authorList>
            <consortium name="The Broad Institute Genomics Platform"/>
            <consortium name="The Broad Institute Genome Sequencing Center for Infectious Disease"/>
            <person name="Wu L."/>
            <person name="Ma J."/>
        </authorList>
    </citation>
    <scope>NUCLEOTIDE SEQUENCE [LARGE SCALE GENOMIC DNA]</scope>
    <source>
        <strain evidence="6">CGMCC 4.7093</strain>
    </source>
</reference>
<name>A0ABV9YK06_9PSEU</name>
<keyword evidence="2" id="KW-0067">ATP-binding</keyword>
<evidence type="ECO:0000256" key="1">
    <source>
        <dbReference type="ARBA" id="ARBA00022741"/>
    </source>
</evidence>
<keyword evidence="1" id="KW-0547">Nucleotide-binding</keyword>
<dbReference type="SUPFAM" id="SSF48452">
    <property type="entry name" value="TPR-like"/>
    <property type="match status" value="1"/>
</dbReference>
<feature type="compositionally biased region" description="Basic and acidic residues" evidence="3">
    <location>
        <begin position="882"/>
        <end position="901"/>
    </location>
</feature>
<dbReference type="Proteomes" id="UP001595947">
    <property type="component" value="Unassembled WGS sequence"/>
</dbReference>
<keyword evidence="6" id="KW-1185">Reference proteome</keyword>
<evidence type="ECO:0000256" key="2">
    <source>
        <dbReference type="ARBA" id="ARBA00022840"/>
    </source>
</evidence>
<accession>A0ABV9YK06</accession>
<dbReference type="PRINTS" id="PR00038">
    <property type="entry name" value="HTHLUXR"/>
</dbReference>
<evidence type="ECO:0000259" key="4">
    <source>
        <dbReference type="PROSITE" id="PS50043"/>
    </source>
</evidence>
<feature type="compositionally biased region" description="Basic and acidic residues" evidence="3">
    <location>
        <begin position="914"/>
        <end position="925"/>
    </location>
</feature>
<dbReference type="InterPro" id="IPR016032">
    <property type="entry name" value="Sig_transdc_resp-reg_C-effctor"/>
</dbReference>
<dbReference type="Pfam" id="PF00196">
    <property type="entry name" value="GerE"/>
    <property type="match status" value="1"/>
</dbReference>
<dbReference type="PANTHER" id="PTHR16305:SF35">
    <property type="entry name" value="TRANSCRIPTIONAL ACTIVATOR DOMAIN"/>
    <property type="match status" value="1"/>
</dbReference>
<dbReference type="PANTHER" id="PTHR16305">
    <property type="entry name" value="TESTICULAR SOLUBLE ADENYLYL CYCLASE"/>
    <property type="match status" value="1"/>
</dbReference>
<organism evidence="5 6">
    <name type="scientific">Actinomycetospora atypica</name>
    <dbReference type="NCBI Taxonomy" id="1290095"/>
    <lineage>
        <taxon>Bacteria</taxon>
        <taxon>Bacillati</taxon>
        <taxon>Actinomycetota</taxon>
        <taxon>Actinomycetes</taxon>
        <taxon>Pseudonocardiales</taxon>
        <taxon>Pseudonocardiaceae</taxon>
        <taxon>Actinomycetospora</taxon>
    </lineage>
</organism>
<evidence type="ECO:0000313" key="6">
    <source>
        <dbReference type="Proteomes" id="UP001595947"/>
    </source>
</evidence>
<dbReference type="RefSeq" id="WP_378035059.1">
    <property type="nucleotide sequence ID" value="NZ_JBHSIV010000004.1"/>
</dbReference>
<dbReference type="Gene3D" id="1.10.10.10">
    <property type="entry name" value="Winged helix-like DNA-binding domain superfamily/Winged helix DNA-binding domain"/>
    <property type="match status" value="1"/>
</dbReference>
<feature type="region of interest" description="Disordered" evidence="3">
    <location>
        <begin position="872"/>
        <end position="925"/>
    </location>
</feature>
<dbReference type="SUPFAM" id="SSF46894">
    <property type="entry name" value="C-terminal effector domain of the bipartite response regulators"/>
    <property type="match status" value="1"/>
</dbReference>